<dbReference type="CDD" id="cd02440">
    <property type="entry name" value="AdoMet_MTases"/>
    <property type="match status" value="1"/>
</dbReference>
<dbReference type="Proteomes" id="UP001500363">
    <property type="component" value="Unassembled WGS sequence"/>
</dbReference>
<proteinExistence type="predicted"/>
<dbReference type="SUPFAM" id="SSF53335">
    <property type="entry name" value="S-adenosyl-L-methionine-dependent methyltransferases"/>
    <property type="match status" value="1"/>
</dbReference>
<sequence>MGVLDEVLMKAFARPEGAVGRAGGWVMARANGATEKYLVEMAGLHGKEQVVVLGPGPGIGLRAAARYAGVVVGVDPSKEMLLVAKRRLRELVESGKVELIHGEAADTHRPDRSASVVLSVNNVQLWPDRAAGLAEIKRILKPGGRVLISVHERWAPEGLADEVAARGFEDVVSKTWQPPTRTAGRALIVKGHTSSSAS</sequence>
<accession>A0ABN2B697</accession>
<comment type="caution">
    <text evidence="2">The sequence shown here is derived from an EMBL/GenBank/DDBJ whole genome shotgun (WGS) entry which is preliminary data.</text>
</comment>
<keyword evidence="2" id="KW-0489">Methyltransferase</keyword>
<feature type="domain" description="Methyltransferase type 11" evidence="1">
    <location>
        <begin position="53"/>
        <end position="148"/>
    </location>
</feature>
<name>A0ABN2B697_9ACTN</name>
<protein>
    <submittedName>
        <fullName evidence="2">Class I SAM-dependent methyltransferase</fullName>
    </submittedName>
</protein>
<reference evidence="2 3" key="1">
    <citation type="journal article" date="2019" name="Int. J. Syst. Evol. Microbiol.">
        <title>The Global Catalogue of Microorganisms (GCM) 10K type strain sequencing project: providing services to taxonomists for standard genome sequencing and annotation.</title>
        <authorList>
            <consortium name="The Broad Institute Genomics Platform"/>
            <consortium name="The Broad Institute Genome Sequencing Center for Infectious Disease"/>
            <person name="Wu L."/>
            <person name="Ma J."/>
        </authorList>
    </citation>
    <scope>NUCLEOTIDE SEQUENCE [LARGE SCALE GENOMIC DNA]</scope>
    <source>
        <strain evidence="2 3">JCM 14303</strain>
    </source>
</reference>
<evidence type="ECO:0000313" key="2">
    <source>
        <dbReference type="EMBL" id="GAA1534804.1"/>
    </source>
</evidence>
<organism evidence="2 3">
    <name type="scientific">Kribbella lupini</name>
    <dbReference type="NCBI Taxonomy" id="291602"/>
    <lineage>
        <taxon>Bacteria</taxon>
        <taxon>Bacillati</taxon>
        <taxon>Actinomycetota</taxon>
        <taxon>Actinomycetes</taxon>
        <taxon>Propionibacteriales</taxon>
        <taxon>Kribbellaceae</taxon>
        <taxon>Kribbella</taxon>
    </lineage>
</organism>
<keyword evidence="3" id="KW-1185">Reference proteome</keyword>
<gene>
    <name evidence="2" type="ORF">GCM10009741_41590</name>
</gene>
<evidence type="ECO:0000259" key="1">
    <source>
        <dbReference type="Pfam" id="PF08241"/>
    </source>
</evidence>
<dbReference type="Pfam" id="PF08241">
    <property type="entry name" value="Methyltransf_11"/>
    <property type="match status" value="1"/>
</dbReference>
<keyword evidence="2" id="KW-0808">Transferase</keyword>
<dbReference type="RefSeq" id="WP_344176382.1">
    <property type="nucleotide sequence ID" value="NZ_BAAANC010000002.1"/>
</dbReference>
<dbReference type="InterPro" id="IPR013216">
    <property type="entry name" value="Methyltransf_11"/>
</dbReference>
<dbReference type="GO" id="GO:0008168">
    <property type="term" value="F:methyltransferase activity"/>
    <property type="evidence" value="ECO:0007669"/>
    <property type="project" value="UniProtKB-KW"/>
</dbReference>
<dbReference type="GO" id="GO:0032259">
    <property type="term" value="P:methylation"/>
    <property type="evidence" value="ECO:0007669"/>
    <property type="project" value="UniProtKB-KW"/>
</dbReference>
<dbReference type="PANTHER" id="PTHR42912">
    <property type="entry name" value="METHYLTRANSFERASE"/>
    <property type="match status" value="1"/>
</dbReference>
<dbReference type="InterPro" id="IPR050508">
    <property type="entry name" value="Methyltransf_Superfamily"/>
</dbReference>
<dbReference type="Gene3D" id="3.40.50.150">
    <property type="entry name" value="Vaccinia Virus protein VP39"/>
    <property type="match status" value="1"/>
</dbReference>
<dbReference type="EMBL" id="BAAANC010000002">
    <property type="protein sequence ID" value="GAA1534804.1"/>
    <property type="molecule type" value="Genomic_DNA"/>
</dbReference>
<dbReference type="InterPro" id="IPR029063">
    <property type="entry name" value="SAM-dependent_MTases_sf"/>
</dbReference>
<evidence type="ECO:0000313" key="3">
    <source>
        <dbReference type="Proteomes" id="UP001500363"/>
    </source>
</evidence>